<evidence type="ECO:0000313" key="1">
    <source>
        <dbReference type="EMBL" id="POI35936.1"/>
    </source>
</evidence>
<proteinExistence type="predicted"/>
<gene>
    <name evidence="1" type="ORF">CIB84_000309</name>
</gene>
<comment type="caution">
    <text evidence="1">The sequence shown here is derived from an EMBL/GenBank/DDBJ whole genome shotgun (WGS) entry which is preliminary data.</text>
</comment>
<dbReference type="Proteomes" id="UP000237246">
    <property type="component" value="Unassembled WGS sequence"/>
</dbReference>
<dbReference type="OrthoDB" id="9209058at2759"/>
<reference evidence="1 2" key="1">
    <citation type="submission" date="2018-01" db="EMBL/GenBank/DDBJ databases">
        <title>Comparison of the Chinese Bamboo Partridge and Red Junglefowl genome sequences highlights the importance of demography in genome evolution.</title>
        <authorList>
            <person name="Tiley G.P."/>
            <person name="Kimball R.T."/>
            <person name="Braun E.L."/>
            <person name="Burleigh J.G."/>
        </authorList>
    </citation>
    <scope>NUCLEOTIDE SEQUENCE [LARGE SCALE GENOMIC DNA]</scope>
    <source>
        <strain evidence="1">RTK389</strain>
        <tissue evidence="1">Blood</tissue>
    </source>
</reference>
<evidence type="ECO:0000313" key="2">
    <source>
        <dbReference type="Proteomes" id="UP000237246"/>
    </source>
</evidence>
<organism evidence="1 2">
    <name type="scientific">Bambusicola thoracicus</name>
    <name type="common">Chinese bamboo-partridge</name>
    <name type="synonym">Perdix thoracica</name>
    <dbReference type="NCBI Taxonomy" id="9083"/>
    <lineage>
        <taxon>Eukaryota</taxon>
        <taxon>Metazoa</taxon>
        <taxon>Chordata</taxon>
        <taxon>Craniata</taxon>
        <taxon>Vertebrata</taxon>
        <taxon>Euteleostomi</taxon>
        <taxon>Archelosauria</taxon>
        <taxon>Archosauria</taxon>
        <taxon>Dinosauria</taxon>
        <taxon>Saurischia</taxon>
        <taxon>Theropoda</taxon>
        <taxon>Coelurosauria</taxon>
        <taxon>Aves</taxon>
        <taxon>Neognathae</taxon>
        <taxon>Galloanserae</taxon>
        <taxon>Galliformes</taxon>
        <taxon>Phasianidae</taxon>
        <taxon>Perdicinae</taxon>
        <taxon>Bambusicola</taxon>
    </lineage>
</organism>
<feature type="non-terminal residue" evidence="1">
    <location>
        <position position="1"/>
    </location>
</feature>
<sequence length="194" mass="22516">YQKLLSQAVGMHKHSENMNDPFRLSAVLNVLFAFQKLFDACEKDIEKRKIDILKILGFSSLYNDANTCKQEQMLDIMKLLRDGYYHNDLCICEIIKSSYKAVKTVLDFQQADVPLRSTDLKQFAQKCCRVFCLLLLQDSPVTAVWNLSECPPQYLDHVDQQDIMYRKKTELRVLWPILADGKNVIERGVVCDEM</sequence>
<keyword evidence="2" id="KW-1185">Reference proteome</keyword>
<protein>
    <submittedName>
        <fullName evidence="1">Uncharacterized protein</fullName>
    </submittedName>
</protein>
<dbReference type="AlphaFoldDB" id="A0A2P4THV8"/>
<accession>A0A2P4THV8</accession>
<name>A0A2P4THV8_BAMTH</name>
<dbReference type="EMBL" id="PPHD01000133">
    <property type="protein sequence ID" value="POI35936.1"/>
    <property type="molecule type" value="Genomic_DNA"/>
</dbReference>